<reference evidence="2" key="1">
    <citation type="submission" date="2023-06" db="EMBL/GenBank/DDBJ databases">
        <title>Genomic of Parafulvivirga corallium.</title>
        <authorList>
            <person name="Wang G."/>
        </authorList>
    </citation>
    <scope>NUCLEOTIDE SEQUENCE</scope>
    <source>
        <strain evidence="2">BMA10</strain>
    </source>
</reference>
<sequence length="75" mass="8189">MKIYIIVLTLLAITVGCHKEDNNCIDEDKKDSNKICTEEYLPVCGCDGKTYGNACAASRDGVISWSQGACDKLDK</sequence>
<organism evidence="2 3">
    <name type="scientific">Splendidivirga corallicola</name>
    <dbReference type="NCBI Taxonomy" id="3051826"/>
    <lineage>
        <taxon>Bacteria</taxon>
        <taxon>Pseudomonadati</taxon>
        <taxon>Bacteroidota</taxon>
        <taxon>Cytophagia</taxon>
        <taxon>Cytophagales</taxon>
        <taxon>Splendidivirgaceae</taxon>
        <taxon>Splendidivirga</taxon>
    </lineage>
</organism>
<dbReference type="Gene3D" id="3.30.60.30">
    <property type="match status" value="1"/>
</dbReference>
<evidence type="ECO:0000313" key="3">
    <source>
        <dbReference type="Proteomes" id="UP001172082"/>
    </source>
</evidence>
<accession>A0ABT8KSL3</accession>
<dbReference type="InterPro" id="IPR036058">
    <property type="entry name" value="Kazal_dom_sf"/>
</dbReference>
<dbReference type="SMART" id="SM00280">
    <property type="entry name" value="KAZAL"/>
    <property type="match status" value="1"/>
</dbReference>
<dbReference type="RefSeq" id="WP_346753225.1">
    <property type="nucleotide sequence ID" value="NZ_JAUJEA010000006.1"/>
</dbReference>
<feature type="domain" description="Kazal-like" evidence="1">
    <location>
        <begin position="18"/>
        <end position="72"/>
    </location>
</feature>
<comment type="caution">
    <text evidence="2">The sequence shown here is derived from an EMBL/GenBank/DDBJ whole genome shotgun (WGS) entry which is preliminary data.</text>
</comment>
<dbReference type="GO" id="GO:0004867">
    <property type="term" value="F:serine-type endopeptidase inhibitor activity"/>
    <property type="evidence" value="ECO:0007669"/>
    <property type="project" value="UniProtKB-KW"/>
</dbReference>
<dbReference type="InterPro" id="IPR002350">
    <property type="entry name" value="Kazal_dom"/>
</dbReference>
<keyword evidence="3" id="KW-1185">Reference proteome</keyword>
<dbReference type="SUPFAM" id="SSF100895">
    <property type="entry name" value="Kazal-type serine protease inhibitors"/>
    <property type="match status" value="1"/>
</dbReference>
<dbReference type="PROSITE" id="PS51257">
    <property type="entry name" value="PROKAR_LIPOPROTEIN"/>
    <property type="match status" value="1"/>
</dbReference>
<gene>
    <name evidence="2" type="ORF">QQ008_17575</name>
</gene>
<proteinExistence type="predicted"/>
<name>A0ABT8KSL3_9BACT</name>
<dbReference type="EMBL" id="JAUJEA010000006">
    <property type="protein sequence ID" value="MDN5203204.1"/>
    <property type="molecule type" value="Genomic_DNA"/>
</dbReference>
<dbReference type="Pfam" id="PF00050">
    <property type="entry name" value="Kazal_1"/>
    <property type="match status" value="1"/>
</dbReference>
<dbReference type="PROSITE" id="PS51465">
    <property type="entry name" value="KAZAL_2"/>
    <property type="match status" value="1"/>
</dbReference>
<keyword evidence="2" id="KW-0722">Serine protease inhibitor</keyword>
<dbReference type="CDD" id="cd00104">
    <property type="entry name" value="KAZAL_FS"/>
    <property type="match status" value="1"/>
</dbReference>
<protein>
    <submittedName>
        <fullName evidence="2">Kazal-type serine protease inhibitor domain-containing protein</fullName>
    </submittedName>
</protein>
<evidence type="ECO:0000259" key="1">
    <source>
        <dbReference type="PROSITE" id="PS51465"/>
    </source>
</evidence>
<dbReference type="Proteomes" id="UP001172082">
    <property type="component" value="Unassembled WGS sequence"/>
</dbReference>
<keyword evidence="2" id="KW-0646">Protease inhibitor</keyword>
<evidence type="ECO:0000313" key="2">
    <source>
        <dbReference type="EMBL" id="MDN5203204.1"/>
    </source>
</evidence>